<dbReference type="RefSeq" id="WP_379097718.1">
    <property type="nucleotide sequence ID" value="NZ_JBHUGZ010000007.1"/>
</dbReference>
<dbReference type="EMBL" id="JBHUGZ010000007">
    <property type="protein sequence ID" value="MFD1983438.1"/>
    <property type="molecule type" value="Genomic_DNA"/>
</dbReference>
<organism evidence="1 2">
    <name type="scientific">Mesorhizobium newzealandense</name>
    <dbReference type="NCBI Taxonomy" id="1300302"/>
    <lineage>
        <taxon>Bacteria</taxon>
        <taxon>Pseudomonadati</taxon>
        <taxon>Pseudomonadota</taxon>
        <taxon>Alphaproteobacteria</taxon>
        <taxon>Hyphomicrobiales</taxon>
        <taxon>Phyllobacteriaceae</taxon>
        <taxon>Mesorhizobium</taxon>
    </lineage>
</organism>
<sequence length="176" mass="19770">MIEIAEVLGTPDHADPDYWTFGKLEISFDDEAPCRMNWFQIEEAAYLEGDFEVLTETLALSLDGFNGNTKPSEFLAAALWPPEEVMLFYTAAGGDIELNICGGPIQIHFRVDADFIEDRDIGKYLNSVTASQLISDIDRRTAMNSIYSYPHPAVEQITQAIDWKPIGGRDYLDLAR</sequence>
<gene>
    <name evidence="1" type="ORF">ACFSOZ_12245</name>
</gene>
<evidence type="ECO:0000313" key="1">
    <source>
        <dbReference type="EMBL" id="MFD1983438.1"/>
    </source>
</evidence>
<evidence type="ECO:0000313" key="2">
    <source>
        <dbReference type="Proteomes" id="UP001597405"/>
    </source>
</evidence>
<protein>
    <submittedName>
        <fullName evidence="1">Uncharacterized protein</fullName>
    </submittedName>
</protein>
<keyword evidence="2" id="KW-1185">Reference proteome</keyword>
<accession>A0ABW4U7Z3</accession>
<name>A0ABW4U7Z3_9HYPH</name>
<reference evidence="2" key="1">
    <citation type="journal article" date="2019" name="Int. J. Syst. Evol. Microbiol.">
        <title>The Global Catalogue of Microorganisms (GCM) 10K type strain sequencing project: providing services to taxonomists for standard genome sequencing and annotation.</title>
        <authorList>
            <consortium name="The Broad Institute Genomics Platform"/>
            <consortium name="The Broad Institute Genome Sequencing Center for Infectious Disease"/>
            <person name="Wu L."/>
            <person name="Ma J."/>
        </authorList>
    </citation>
    <scope>NUCLEOTIDE SEQUENCE [LARGE SCALE GENOMIC DNA]</scope>
    <source>
        <strain evidence="2">CGMCC 1.16225</strain>
    </source>
</reference>
<comment type="caution">
    <text evidence="1">The sequence shown here is derived from an EMBL/GenBank/DDBJ whole genome shotgun (WGS) entry which is preliminary data.</text>
</comment>
<dbReference type="Proteomes" id="UP001597405">
    <property type="component" value="Unassembled WGS sequence"/>
</dbReference>
<proteinExistence type="predicted"/>